<feature type="domain" description="NADH:flavin oxidoreductase/NADH oxidase N-terminal" evidence="1">
    <location>
        <begin position="406"/>
        <end position="735"/>
    </location>
</feature>
<dbReference type="Proteomes" id="UP000037425">
    <property type="component" value="Unassembled WGS sequence"/>
</dbReference>
<dbReference type="GO" id="GO:0050661">
    <property type="term" value="F:NADP binding"/>
    <property type="evidence" value="ECO:0007669"/>
    <property type="project" value="InterPro"/>
</dbReference>
<dbReference type="Gene3D" id="3.30.9.20">
    <property type="match status" value="1"/>
</dbReference>
<dbReference type="CDD" id="cd02932">
    <property type="entry name" value="OYE_YqiM_FMN"/>
    <property type="match status" value="1"/>
</dbReference>
<dbReference type="EMBL" id="LGAP01000010">
    <property type="protein sequence ID" value="KOF17765.1"/>
    <property type="molecule type" value="Genomic_DNA"/>
</dbReference>
<evidence type="ECO:0000313" key="3">
    <source>
        <dbReference type="EMBL" id="KOF17765.1"/>
    </source>
</evidence>
<dbReference type="RefSeq" id="WP_053250042.1">
    <property type="nucleotide sequence ID" value="NZ_LGAP01000010.1"/>
</dbReference>
<dbReference type="OrthoDB" id="9804454at2"/>
<dbReference type="GO" id="GO:0003959">
    <property type="term" value="F:NADPH dehydrogenase activity"/>
    <property type="evidence" value="ECO:0007669"/>
    <property type="project" value="InterPro"/>
</dbReference>
<dbReference type="SUPFAM" id="SSF51905">
    <property type="entry name" value="FAD/NAD(P)-binding domain"/>
    <property type="match status" value="1"/>
</dbReference>
<dbReference type="InterPro" id="IPR001155">
    <property type="entry name" value="OxRdtase_FMN_N"/>
</dbReference>
<dbReference type="PANTHER" id="PTHR43303">
    <property type="entry name" value="NADPH DEHYDROGENASE C23G7.10C-RELATED"/>
    <property type="match status" value="1"/>
</dbReference>
<dbReference type="AlphaFoldDB" id="A0A0L8BT98"/>
<dbReference type="InterPro" id="IPR036188">
    <property type="entry name" value="FAD/NAD-bd_sf"/>
</dbReference>
<dbReference type="InterPro" id="IPR044152">
    <property type="entry name" value="YqjM-like"/>
</dbReference>
<dbReference type="PATRIC" id="fig|106592.7.peg.1084"/>
<dbReference type="GO" id="GO:0071949">
    <property type="term" value="F:FAD binding"/>
    <property type="evidence" value="ECO:0007669"/>
    <property type="project" value="InterPro"/>
</dbReference>
<dbReference type="PANTHER" id="PTHR43303:SF3">
    <property type="entry name" value="BLR3436 PROTEIN"/>
    <property type="match status" value="1"/>
</dbReference>
<dbReference type="Pfam" id="PF00724">
    <property type="entry name" value="Oxidored_FMN"/>
    <property type="match status" value="1"/>
</dbReference>
<dbReference type="SUPFAM" id="SSF51395">
    <property type="entry name" value="FMN-linked oxidoreductases"/>
    <property type="match status" value="1"/>
</dbReference>
<protein>
    <submittedName>
        <fullName evidence="3">Salicylyl-CoA 5-hydroxylase</fullName>
    </submittedName>
</protein>
<gene>
    <name evidence="3" type="ORF">AC244_16645</name>
</gene>
<name>A0A0L8BT98_ENSAD</name>
<reference evidence="4" key="1">
    <citation type="submission" date="2015-07" db="EMBL/GenBank/DDBJ databases">
        <title>Whole genome sequence of an Ensifer adhaerens strain isolated from a cave pool in the Wind Cave National Park.</title>
        <authorList>
            <person name="Eng W.W.H."/>
            <person name="Gan H.M."/>
            <person name="Barton H.A."/>
            <person name="Savka M.A."/>
        </authorList>
    </citation>
    <scope>NUCLEOTIDE SEQUENCE [LARGE SCALE GENOMIC DNA]</scope>
    <source>
        <strain evidence="4">SD006</strain>
    </source>
</reference>
<dbReference type="InterPro" id="IPR002938">
    <property type="entry name" value="FAD-bd"/>
</dbReference>
<dbReference type="PRINTS" id="PR00420">
    <property type="entry name" value="RNGMNOXGNASE"/>
</dbReference>
<evidence type="ECO:0000313" key="4">
    <source>
        <dbReference type="Proteomes" id="UP000037425"/>
    </source>
</evidence>
<organism evidence="3 4">
    <name type="scientific">Ensifer adhaerens</name>
    <name type="common">Sinorhizobium morelense</name>
    <dbReference type="NCBI Taxonomy" id="106592"/>
    <lineage>
        <taxon>Bacteria</taxon>
        <taxon>Pseudomonadati</taxon>
        <taxon>Pseudomonadota</taxon>
        <taxon>Alphaproteobacteria</taxon>
        <taxon>Hyphomicrobiales</taxon>
        <taxon>Rhizobiaceae</taxon>
        <taxon>Sinorhizobium/Ensifer group</taxon>
        <taxon>Ensifer</taxon>
    </lineage>
</organism>
<sequence>MRIVCIGGGPAGLYFALLMKRQHPQHHVTVVERNRAFDTFGWGVVFSDATMQSMRQWDPETAEAIEVSFNHWDDIELVFKGRKIRTTGHGFVGIGRKKMLNILQDRCLELGVELVFEQDVESDEQFADADLIIASDGVNSRIRNRYADIFQPDMVVRPNRYVWLGTDKRFDAFTFDFQRTEHGWFQAHIYRFDEDTSTFIVETTDDVFQAHGLDQMDQQQSIAFCEKLFAETLDGHKLMTNARHMRGSAWLNFGRLICENWSHFNGNSHVVLMGDSAHTAHFAIGSGTKLAIDDAIELTRQFDTLGHDKANIPDVLAAYEEVRRVDVARIQNAARNAMEWFEVVGTRYADTLEPEQFMYSMLTRSQRISHETLRLRDKDWLEGFERWFAERAGVEPAANGAVPPPMFTPFKLRGLTLRNRIVVSPMAMYSATDGVPNDFHLVHLGARAMGGAALVFPEMTCVSADARITPGCLGLWNDEQTQAFRRIVDFVHQQTPAKIGIQLGHAGRKGATKLAWEGIDQPLSEGAWPLISASALPYLKHSDTPREMTRADMDRVVADFVQAAERARDLGFDILELHVAHGYLLSSFLSPLTNLRTDEYGGDHAARARFPLEVFHAVRKVWPEDRPMSVRLSTHDWHEGGNTPEDAAVFARLFKEAGADMIDCSSGQVVKEEQPVYGRLFQTPFSDKIRNEIQVPTIAVGAISEADHANSIIAAGRADLCAIARPHLADPSFVMHEAAKIGYDGQPWPKQYHSARAQYVNNLARAATTAGKP</sequence>
<dbReference type="Gene3D" id="3.50.50.60">
    <property type="entry name" value="FAD/NAD(P)-binding domain"/>
    <property type="match status" value="1"/>
</dbReference>
<evidence type="ECO:0000259" key="1">
    <source>
        <dbReference type="Pfam" id="PF00724"/>
    </source>
</evidence>
<proteinExistence type="predicted"/>
<dbReference type="GO" id="GO:0010181">
    <property type="term" value="F:FMN binding"/>
    <property type="evidence" value="ECO:0007669"/>
    <property type="project" value="InterPro"/>
</dbReference>
<evidence type="ECO:0000259" key="2">
    <source>
        <dbReference type="Pfam" id="PF01494"/>
    </source>
</evidence>
<dbReference type="Pfam" id="PF01494">
    <property type="entry name" value="FAD_binding_3"/>
    <property type="match status" value="1"/>
</dbReference>
<dbReference type="Gene3D" id="3.20.20.70">
    <property type="entry name" value="Aldolase class I"/>
    <property type="match status" value="1"/>
</dbReference>
<accession>A0A0L8BT98</accession>
<comment type="caution">
    <text evidence="3">The sequence shown here is derived from an EMBL/GenBank/DDBJ whole genome shotgun (WGS) entry which is preliminary data.</text>
</comment>
<dbReference type="NCBIfam" id="NF006101">
    <property type="entry name" value="PRK08255.1"/>
    <property type="match status" value="1"/>
</dbReference>
<dbReference type="InterPro" id="IPR013785">
    <property type="entry name" value="Aldolase_TIM"/>
</dbReference>
<feature type="domain" description="FAD-binding" evidence="2">
    <location>
        <begin position="3"/>
        <end position="327"/>
    </location>
</feature>